<dbReference type="Proteomes" id="UP000198765">
    <property type="component" value="Chromosome I"/>
</dbReference>
<keyword evidence="1" id="KW-0175">Coiled coil</keyword>
<proteinExistence type="predicted"/>
<reference evidence="3 4" key="1">
    <citation type="submission" date="2016-06" db="EMBL/GenBank/DDBJ databases">
        <authorList>
            <person name="Kjaerup R.B."/>
            <person name="Dalgaard T.S."/>
            <person name="Juul-Madsen H.R."/>
        </authorList>
    </citation>
    <scope>NUCLEOTIDE SEQUENCE [LARGE SCALE GENOMIC DNA]</scope>
    <source>
        <strain evidence="3 4">DSM 45248</strain>
    </source>
</reference>
<accession>A0A1A8ZCI2</accession>
<dbReference type="EMBL" id="LT594324">
    <property type="protein sequence ID" value="SBT41510.1"/>
    <property type="molecule type" value="Genomic_DNA"/>
</dbReference>
<feature type="coiled-coil region" evidence="1">
    <location>
        <begin position="77"/>
        <end position="115"/>
    </location>
</feature>
<keyword evidence="4" id="KW-1185">Reference proteome</keyword>
<evidence type="ECO:0000313" key="3">
    <source>
        <dbReference type="EMBL" id="SBT41510.1"/>
    </source>
</evidence>
<evidence type="ECO:0000256" key="1">
    <source>
        <dbReference type="SAM" id="Coils"/>
    </source>
</evidence>
<dbReference type="PATRIC" id="fig|299146.4.peg.1298"/>
<organism evidence="3 4">
    <name type="scientific">Micromonospora narathiwatensis</name>
    <dbReference type="NCBI Taxonomy" id="299146"/>
    <lineage>
        <taxon>Bacteria</taxon>
        <taxon>Bacillati</taxon>
        <taxon>Actinomycetota</taxon>
        <taxon>Actinomycetes</taxon>
        <taxon>Micromonosporales</taxon>
        <taxon>Micromonosporaceae</taxon>
        <taxon>Micromonospora</taxon>
    </lineage>
</organism>
<protein>
    <submittedName>
        <fullName evidence="3">Uncharacterized protein</fullName>
    </submittedName>
</protein>
<feature type="region of interest" description="Disordered" evidence="2">
    <location>
        <begin position="144"/>
        <end position="176"/>
    </location>
</feature>
<dbReference type="AlphaFoldDB" id="A0A1A8ZCI2"/>
<dbReference type="RefSeq" id="WP_157739872.1">
    <property type="nucleotide sequence ID" value="NZ_LT594324.1"/>
</dbReference>
<name>A0A1A8ZCI2_9ACTN</name>
<gene>
    <name evidence="3" type="ORF">GA0070621_1255</name>
</gene>
<evidence type="ECO:0000256" key="2">
    <source>
        <dbReference type="SAM" id="MobiDB-lite"/>
    </source>
</evidence>
<dbReference type="OrthoDB" id="3406104at2"/>
<sequence>MSFSVVDTGYDQRQVDSCLDELGLRLVRLAARAESAAGVGREWDRIRQEATQLCDFLRRRAVPGDEAAVRAGAAIVEREAAELLARARGELDAAREEARQVREQAYAEALRARRDVEAALLARRRREARVEEILSGVRGETVPADTPTAAAGVPATRVAAAAPGDPATGPTERSAA</sequence>
<evidence type="ECO:0000313" key="4">
    <source>
        <dbReference type="Proteomes" id="UP000198765"/>
    </source>
</evidence>